<dbReference type="MEROPS" id="S16.001"/>
<keyword evidence="1 4" id="KW-0378">Hydrolase</keyword>
<dbReference type="Proteomes" id="UP000028534">
    <property type="component" value="Unassembled WGS sequence"/>
</dbReference>
<protein>
    <recommendedName>
        <fullName evidence="1">endopeptidase La</fullName>
        <ecNumber evidence="1">3.4.21.53</ecNumber>
    </recommendedName>
</protein>
<comment type="catalytic activity">
    <reaction evidence="1">
        <text>Hydrolysis of proteins in presence of ATP.</text>
        <dbReference type="EC" id="3.4.21.53"/>
    </reaction>
</comment>
<evidence type="ECO:0000256" key="1">
    <source>
        <dbReference type="PROSITE-ProRule" id="PRU01122"/>
    </source>
</evidence>
<feature type="active site" evidence="1">
    <location>
        <position position="74"/>
    </location>
</feature>
<evidence type="ECO:0000259" key="3">
    <source>
        <dbReference type="PROSITE" id="PS51786"/>
    </source>
</evidence>
<comment type="similarity">
    <text evidence="1">Belongs to the peptidase S16 family.</text>
</comment>
<organism evidence="4 5">
    <name type="scientific">Sphingobium yanoikuyae</name>
    <name type="common">Sphingomonas yanoikuyae</name>
    <dbReference type="NCBI Taxonomy" id="13690"/>
    <lineage>
        <taxon>Bacteria</taxon>
        <taxon>Pseudomonadati</taxon>
        <taxon>Pseudomonadota</taxon>
        <taxon>Alphaproteobacteria</taxon>
        <taxon>Sphingomonadales</taxon>
        <taxon>Sphingomonadaceae</taxon>
        <taxon>Sphingobium</taxon>
    </lineage>
</organism>
<dbReference type="PRINTS" id="PR00830">
    <property type="entry name" value="ENDOLAPTASE"/>
</dbReference>
<gene>
    <name evidence="4" type="primary">lon_1</name>
    <name evidence="4" type="ORF">CP98_03980</name>
</gene>
<dbReference type="PATRIC" id="fig|13690.10.peg.4084"/>
<feature type="active site" evidence="1">
    <location>
        <position position="117"/>
    </location>
</feature>
<dbReference type="EC" id="3.4.21.53" evidence="1"/>
<dbReference type="GO" id="GO:0004252">
    <property type="term" value="F:serine-type endopeptidase activity"/>
    <property type="evidence" value="ECO:0007669"/>
    <property type="project" value="UniProtKB-UniRule"/>
</dbReference>
<evidence type="ECO:0000313" key="5">
    <source>
        <dbReference type="Proteomes" id="UP000028534"/>
    </source>
</evidence>
<dbReference type="SUPFAM" id="SSF54211">
    <property type="entry name" value="Ribosomal protein S5 domain 2-like"/>
    <property type="match status" value="1"/>
</dbReference>
<keyword evidence="1" id="KW-0720">Serine protease</keyword>
<dbReference type="GO" id="GO:0004176">
    <property type="term" value="F:ATP-dependent peptidase activity"/>
    <property type="evidence" value="ECO:0007669"/>
    <property type="project" value="UniProtKB-UniRule"/>
</dbReference>
<dbReference type="eggNOG" id="COG0466">
    <property type="taxonomic scope" value="Bacteria"/>
</dbReference>
<dbReference type="GO" id="GO:0006508">
    <property type="term" value="P:proteolysis"/>
    <property type="evidence" value="ECO:0007669"/>
    <property type="project" value="UniProtKB-KW"/>
</dbReference>
<dbReference type="Gene3D" id="3.30.230.10">
    <property type="match status" value="1"/>
</dbReference>
<dbReference type="EMBL" id="JGVR01000027">
    <property type="protein sequence ID" value="KEZ16751.1"/>
    <property type="molecule type" value="Genomic_DNA"/>
</dbReference>
<proteinExistence type="inferred from homology"/>
<dbReference type="InterPro" id="IPR008269">
    <property type="entry name" value="Lon_proteolytic"/>
</dbReference>
<sequence>MGGELLTIEAVTVPGKGLIKTTGKLGEVMNESVQAAFSYVKARSPGYGIKPSLFNRKDIHIHLPEGAVPKDGPSAGIGMVTTIVSTLTGIPVHKDVAMTGEVTLRGRVLPIGGLKEKLLAALRGGIKTVLIPQENEKDLAEIPANIREGLEIVPVSHVDEVLARALVSKPEAITWTEEDDLAAQPSAGQGRDGDPAIRH</sequence>
<dbReference type="GO" id="GO:0005524">
    <property type="term" value="F:ATP binding"/>
    <property type="evidence" value="ECO:0007669"/>
    <property type="project" value="InterPro"/>
</dbReference>
<feature type="region of interest" description="Disordered" evidence="2">
    <location>
        <begin position="177"/>
        <end position="199"/>
    </location>
</feature>
<reference evidence="4 5" key="1">
    <citation type="submission" date="2014-03" db="EMBL/GenBank/DDBJ databases">
        <title>Genome sequence of Sphingobium yanoikuyae B1.</title>
        <authorList>
            <person name="Gan H.M."/>
            <person name="Gan H.Y."/>
            <person name="Savka M.A."/>
        </authorList>
    </citation>
    <scope>NUCLEOTIDE SEQUENCE [LARGE SCALE GENOMIC DNA]</scope>
    <source>
        <strain evidence="4 5">B1</strain>
    </source>
</reference>
<dbReference type="InterPro" id="IPR027065">
    <property type="entry name" value="Lon_Prtase"/>
</dbReference>
<evidence type="ECO:0000313" key="4">
    <source>
        <dbReference type="EMBL" id="KEZ16751.1"/>
    </source>
</evidence>
<keyword evidence="1 4" id="KW-0645">Protease</keyword>
<dbReference type="InterPro" id="IPR020568">
    <property type="entry name" value="Ribosomal_Su5_D2-typ_SF"/>
</dbReference>
<evidence type="ECO:0000256" key="2">
    <source>
        <dbReference type="SAM" id="MobiDB-lite"/>
    </source>
</evidence>
<comment type="caution">
    <text evidence="4">The sequence shown here is derived from an EMBL/GenBank/DDBJ whole genome shotgun (WGS) entry which is preliminary data.</text>
</comment>
<feature type="domain" description="Lon proteolytic" evidence="3">
    <location>
        <begin position="1"/>
        <end position="168"/>
    </location>
</feature>
<dbReference type="AlphaFoldDB" id="A0A084EFK9"/>
<dbReference type="GO" id="GO:0030163">
    <property type="term" value="P:protein catabolic process"/>
    <property type="evidence" value="ECO:0007669"/>
    <property type="project" value="InterPro"/>
</dbReference>
<dbReference type="InterPro" id="IPR014721">
    <property type="entry name" value="Ribsml_uS5_D2-typ_fold_subgr"/>
</dbReference>
<dbReference type="PANTHER" id="PTHR10046">
    <property type="entry name" value="ATP DEPENDENT LON PROTEASE FAMILY MEMBER"/>
    <property type="match status" value="1"/>
</dbReference>
<name>A0A084EFK9_SPHYA</name>
<dbReference type="PROSITE" id="PS51786">
    <property type="entry name" value="LON_PROTEOLYTIC"/>
    <property type="match status" value="1"/>
</dbReference>
<dbReference type="Pfam" id="PF05362">
    <property type="entry name" value="Lon_C"/>
    <property type="match status" value="1"/>
</dbReference>
<accession>A0A084EFK9</accession>